<gene>
    <name evidence="1" type="ORF">H0I39_17285</name>
</gene>
<dbReference type="Proteomes" id="UP000589716">
    <property type="component" value="Unassembled WGS sequence"/>
</dbReference>
<keyword evidence="2" id="KW-1185">Reference proteome</keyword>
<dbReference type="Pfam" id="PF06073">
    <property type="entry name" value="DUF934"/>
    <property type="match status" value="1"/>
</dbReference>
<dbReference type="InterPro" id="IPR008318">
    <property type="entry name" value="UCP030820"/>
</dbReference>
<proteinExistence type="predicted"/>
<sequence>MKIIASGAYQTGADGQNALKLANDADLAALAAEGAFEGVERIELDFPKFTDGRAFSQAVLLRRRFGFAGDIRATGDVLIDQLVQMHRSGFTSAVLAPGVDAAAAERQFARYSAFYQGDALQPRPLFARDAAPEAA</sequence>
<organism evidence="1 2">
    <name type="scientific">Ottowia beijingensis</name>
    <dbReference type="NCBI Taxonomy" id="1207057"/>
    <lineage>
        <taxon>Bacteria</taxon>
        <taxon>Pseudomonadati</taxon>
        <taxon>Pseudomonadota</taxon>
        <taxon>Betaproteobacteria</taxon>
        <taxon>Burkholderiales</taxon>
        <taxon>Comamonadaceae</taxon>
        <taxon>Ottowia</taxon>
    </lineage>
</organism>
<reference evidence="1 2" key="1">
    <citation type="submission" date="2020-07" db="EMBL/GenBank/DDBJ databases">
        <authorList>
            <person name="Maaloum M."/>
        </authorList>
    </citation>
    <scope>NUCLEOTIDE SEQUENCE [LARGE SCALE GENOMIC DNA]</scope>
    <source>
        <strain evidence="1 2">GCS-AN-3</strain>
    </source>
</reference>
<protein>
    <submittedName>
        <fullName evidence="1">DUF934 domain-containing protein</fullName>
    </submittedName>
</protein>
<accession>A0A853IYU4</accession>
<comment type="caution">
    <text evidence="1">The sequence shown here is derived from an EMBL/GenBank/DDBJ whole genome shotgun (WGS) entry which is preliminary data.</text>
</comment>
<dbReference type="EMBL" id="JACCKX010000001">
    <property type="protein sequence ID" value="NZA03039.1"/>
    <property type="molecule type" value="Genomic_DNA"/>
</dbReference>
<evidence type="ECO:0000313" key="1">
    <source>
        <dbReference type="EMBL" id="NZA03039.1"/>
    </source>
</evidence>
<dbReference type="AlphaFoldDB" id="A0A853IYU4"/>
<dbReference type="RefSeq" id="WP_180551301.1">
    <property type="nucleotide sequence ID" value="NZ_DAIPTI010000021.1"/>
</dbReference>
<dbReference type="PIRSF" id="PIRSF030820">
    <property type="entry name" value="UCP030820"/>
    <property type="match status" value="1"/>
</dbReference>
<evidence type="ECO:0000313" key="2">
    <source>
        <dbReference type="Proteomes" id="UP000589716"/>
    </source>
</evidence>
<name>A0A853IYU4_9BURK</name>